<dbReference type="SUPFAM" id="SSF53756">
    <property type="entry name" value="UDP-Glycosyltransferase/glycogen phosphorylase"/>
    <property type="match status" value="1"/>
</dbReference>
<evidence type="ECO:0000256" key="1">
    <source>
        <dbReference type="ARBA" id="ARBA00022676"/>
    </source>
</evidence>
<protein>
    <recommendedName>
        <fullName evidence="3">Starch synthase catalytic domain-containing protein</fullName>
    </recommendedName>
</protein>
<dbReference type="PANTHER" id="PTHR45825">
    <property type="entry name" value="GRANULE-BOUND STARCH SYNTHASE 1, CHLOROPLASTIC/AMYLOPLASTIC"/>
    <property type="match status" value="1"/>
</dbReference>
<gene>
    <name evidence="4" type="ORF">S12H4_20120</name>
</gene>
<organism evidence="4">
    <name type="scientific">marine sediment metagenome</name>
    <dbReference type="NCBI Taxonomy" id="412755"/>
    <lineage>
        <taxon>unclassified sequences</taxon>
        <taxon>metagenomes</taxon>
        <taxon>ecological metagenomes</taxon>
    </lineage>
</organism>
<dbReference type="Gene3D" id="3.40.50.2000">
    <property type="entry name" value="Glycogen Phosphorylase B"/>
    <property type="match status" value="1"/>
</dbReference>
<keyword evidence="2" id="KW-0808">Transferase</keyword>
<comment type="caution">
    <text evidence="4">The sequence shown here is derived from an EMBL/GenBank/DDBJ whole genome shotgun (WGS) entry which is preliminary data.</text>
</comment>
<sequence>MKVAFIASEAIPYKKTGGLADVVGALPFHLNKLGIKTSIFLPRYKGIKGSLIGNLQIDMKEKHNVQVYTEGNFYFIDYPKFFDRDGLSQSILHSSVRRALFFCFPLKSLYF</sequence>
<dbReference type="EMBL" id="BARW01010151">
    <property type="protein sequence ID" value="GAI73597.1"/>
    <property type="molecule type" value="Genomic_DNA"/>
</dbReference>
<dbReference type="AlphaFoldDB" id="X1QYH6"/>
<evidence type="ECO:0000256" key="2">
    <source>
        <dbReference type="ARBA" id="ARBA00022679"/>
    </source>
</evidence>
<feature type="domain" description="Starch synthase catalytic" evidence="3">
    <location>
        <begin position="2"/>
        <end position="89"/>
    </location>
</feature>
<dbReference type="PANTHER" id="PTHR45825:SF11">
    <property type="entry name" value="ALPHA AMYLASE DOMAIN-CONTAINING PROTEIN"/>
    <property type="match status" value="1"/>
</dbReference>
<dbReference type="GO" id="GO:0016757">
    <property type="term" value="F:glycosyltransferase activity"/>
    <property type="evidence" value="ECO:0007669"/>
    <property type="project" value="UniProtKB-KW"/>
</dbReference>
<dbReference type="Pfam" id="PF08323">
    <property type="entry name" value="Glyco_transf_5"/>
    <property type="match status" value="1"/>
</dbReference>
<reference evidence="4" key="1">
    <citation type="journal article" date="2014" name="Front. Microbiol.">
        <title>High frequency of phylogenetically diverse reductive dehalogenase-homologous genes in deep subseafloor sedimentary metagenomes.</title>
        <authorList>
            <person name="Kawai M."/>
            <person name="Futagami T."/>
            <person name="Toyoda A."/>
            <person name="Takaki Y."/>
            <person name="Nishi S."/>
            <person name="Hori S."/>
            <person name="Arai W."/>
            <person name="Tsubouchi T."/>
            <person name="Morono Y."/>
            <person name="Uchiyama I."/>
            <person name="Ito T."/>
            <person name="Fujiyama A."/>
            <person name="Inagaki F."/>
            <person name="Takami H."/>
        </authorList>
    </citation>
    <scope>NUCLEOTIDE SEQUENCE</scope>
    <source>
        <strain evidence="4">Expedition CK06-06</strain>
    </source>
</reference>
<dbReference type="InterPro" id="IPR013534">
    <property type="entry name" value="Starch_synth_cat_dom"/>
</dbReference>
<keyword evidence="1" id="KW-0328">Glycosyltransferase</keyword>
<name>X1QYH6_9ZZZZ</name>
<proteinExistence type="predicted"/>
<evidence type="ECO:0000259" key="3">
    <source>
        <dbReference type="Pfam" id="PF08323"/>
    </source>
</evidence>
<accession>X1QYH6</accession>
<evidence type="ECO:0000313" key="4">
    <source>
        <dbReference type="EMBL" id="GAI73597.1"/>
    </source>
</evidence>